<accession>A0A2D2D0R0</accession>
<dbReference type="GO" id="GO:0046872">
    <property type="term" value="F:metal ion binding"/>
    <property type="evidence" value="ECO:0007669"/>
    <property type="project" value="UniProtKB-KW"/>
</dbReference>
<keyword evidence="7" id="KW-0285">Flavoprotein</keyword>
<dbReference type="Proteomes" id="UP000230709">
    <property type="component" value="Chromosome"/>
</dbReference>
<dbReference type="GO" id="GO:0010181">
    <property type="term" value="F:FMN binding"/>
    <property type="evidence" value="ECO:0007669"/>
    <property type="project" value="UniProtKB-UniRule"/>
</dbReference>
<feature type="transmembrane region" description="Helical" evidence="7">
    <location>
        <begin position="10"/>
        <end position="27"/>
    </location>
</feature>
<protein>
    <recommendedName>
        <fullName evidence="7">Protein-methionine-sulfoxide reductase heme-binding subunit MsrQ</fullName>
    </recommendedName>
    <alternativeName>
        <fullName evidence="7">Flavocytochrome MsrQ</fullName>
    </alternativeName>
</protein>
<evidence type="ECO:0000256" key="2">
    <source>
        <dbReference type="ARBA" id="ARBA00022448"/>
    </source>
</evidence>
<evidence type="ECO:0000256" key="7">
    <source>
        <dbReference type="HAMAP-Rule" id="MF_01207"/>
    </source>
</evidence>
<dbReference type="AlphaFoldDB" id="A0A2D2D0R0"/>
<comment type="subunit">
    <text evidence="7">Heterodimer of a catalytic subunit (MsrP) and a heme-binding subunit (MsrQ).</text>
</comment>
<comment type="cofactor">
    <cofactor evidence="7">
        <name>FMN</name>
        <dbReference type="ChEBI" id="CHEBI:58210"/>
    </cofactor>
    <text evidence="7">Binds 1 FMN per subunit.</text>
</comment>
<dbReference type="GO" id="GO:0016679">
    <property type="term" value="F:oxidoreductase activity, acting on diphenols and related substances as donors"/>
    <property type="evidence" value="ECO:0007669"/>
    <property type="project" value="TreeGrafter"/>
</dbReference>
<feature type="transmembrane region" description="Helical" evidence="7">
    <location>
        <begin position="114"/>
        <end position="134"/>
    </location>
</feature>
<dbReference type="GO" id="GO:0005886">
    <property type="term" value="C:plasma membrane"/>
    <property type="evidence" value="ECO:0007669"/>
    <property type="project" value="UniProtKB-SubCell"/>
</dbReference>
<comment type="function">
    <text evidence="7">Part of the MsrPQ system that repairs oxidized periplasmic proteins containing methionine sulfoxide residues (Met-O), using respiratory chain electrons. Thus protects these proteins from oxidative-stress damage caused by reactive species of oxygen and chlorine generated by the host defense mechanisms. MsrPQ is essential for the maintenance of envelope integrity under bleach stress, rescuing a wide series of structurally unrelated periplasmic proteins from methionine oxidation. MsrQ provides electrons for reduction to the reductase catalytic subunit MsrP, using the quinone pool of the respiratory chain.</text>
</comment>
<comment type="cofactor">
    <cofactor evidence="7">
        <name>heme b</name>
        <dbReference type="ChEBI" id="CHEBI:60344"/>
    </cofactor>
    <text evidence="7">Binds 1 heme b (iron(II)-protoporphyrin IX) group per subunit.</text>
</comment>
<feature type="transmembrane region" description="Helical" evidence="7">
    <location>
        <begin position="146"/>
        <end position="166"/>
    </location>
</feature>
<keyword evidence="7" id="KW-0349">Heme</keyword>
<dbReference type="KEGG" id="mtw:CQW49_11650"/>
<organism evidence="9 10">
    <name type="scientific">Methylosinus trichosporium (strain ATCC 35070 / NCIMB 11131 / UNIQEM 75 / OB3b)</name>
    <dbReference type="NCBI Taxonomy" id="595536"/>
    <lineage>
        <taxon>Bacteria</taxon>
        <taxon>Pseudomonadati</taxon>
        <taxon>Pseudomonadota</taxon>
        <taxon>Alphaproteobacteria</taxon>
        <taxon>Hyphomicrobiales</taxon>
        <taxon>Methylocystaceae</taxon>
        <taxon>Methylosinus</taxon>
    </lineage>
</organism>
<evidence type="ECO:0000256" key="5">
    <source>
        <dbReference type="ARBA" id="ARBA00023004"/>
    </source>
</evidence>
<proteinExistence type="inferred from homology"/>
<evidence type="ECO:0000256" key="3">
    <source>
        <dbReference type="ARBA" id="ARBA00022692"/>
    </source>
</evidence>
<comment type="subcellular location">
    <subcellularLocation>
        <location evidence="7">Cell membrane</location>
        <topology evidence="7">Multi-pass membrane protein</topology>
    </subcellularLocation>
    <subcellularLocation>
        <location evidence="1">Membrane</location>
        <topology evidence="1">Multi-pass membrane protein</topology>
    </subcellularLocation>
</comment>
<feature type="domain" description="Ferric oxidoreductase" evidence="8">
    <location>
        <begin position="45"/>
        <end position="157"/>
    </location>
</feature>
<evidence type="ECO:0000313" key="9">
    <source>
        <dbReference type="EMBL" id="ATQ68459.1"/>
    </source>
</evidence>
<dbReference type="NCBIfam" id="NF003833">
    <property type="entry name" value="PRK05419.1-5"/>
    <property type="match status" value="1"/>
</dbReference>
<dbReference type="PANTHER" id="PTHR36964:SF1">
    <property type="entry name" value="PROTEIN-METHIONINE-SULFOXIDE REDUCTASE HEME-BINDING SUBUNIT MSRQ"/>
    <property type="match status" value="1"/>
</dbReference>
<feature type="transmembrane region" description="Helical" evidence="7">
    <location>
        <begin position="172"/>
        <end position="189"/>
    </location>
</feature>
<dbReference type="EMBL" id="CP023737">
    <property type="protein sequence ID" value="ATQ68459.1"/>
    <property type="molecule type" value="Genomic_DNA"/>
</dbReference>
<keyword evidence="7" id="KW-0479">Metal-binding</keyword>
<evidence type="ECO:0000259" key="8">
    <source>
        <dbReference type="Pfam" id="PF01794"/>
    </source>
</evidence>
<keyword evidence="2 7" id="KW-0813">Transport</keyword>
<keyword evidence="4 7" id="KW-1133">Transmembrane helix</keyword>
<dbReference type="Pfam" id="PF01794">
    <property type="entry name" value="Ferric_reduct"/>
    <property type="match status" value="1"/>
</dbReference>
<dbReference type="RefSeq" id="WP_003614047.1">
    <property type="nucleotide sequence ID" value="NZ_ADVE02000001.1"/>
</dbReference>
<gene>
    <name evidence="7" type="primary">msrQ</name>
    <name evidence="9" type="ORF">CQW49_11650</name>
</gene>
<name>A0A2D2D0R0_METT3</name>
<keyword evidence="5 7" id="KW-0408">Iron</keyword>
<comment type="similarity">
    <text evidence="7">Belongs to the MsrQ family.</text>
</comment>
<keyword evidence="7" id="KW-0288">FMN</keyword>
<dbReference type="InterPro" id="IPR013130">
    <property type="entry name" value="Fe3_Rdtase_TM_dom"/>
</dbReference>
<dbReference type="HAMAP" id="MF_01207">
    <property type="entry name" value="MsrQ"/>
    <property type="match status" value="1"/>
</dbReference>
<feature type="transmembrane region" description="Helical" evidence="7">
    <location>
        <begin position="76"/>
        <end position="94"/>
    </location>
</feature>
<keyword evidence="3 7" id="KW-0812">Transmembrane</keyword>
<keyword evidence="6 7" id="KW-0472">Membrane</keyword>
<evidence type="ECO:0000256" key="1">
    <source>
        <dbReference type="ARBA" id="ARBA00004141"/>
    </source>
</evidence>
<evidence type="ECO:0000313" key="10">
    <source>
        <dbReference type="Proteomes" id="UP000230709"/>
    </source>
</evidence>
<evidence type="ECO:0000256" key="4">
    <source>
        <dbReference type="ARBA" id="ARBA00022989"/>
    </source>
</evidence>
<keyword evidence="7" id="KW-1003">Cell membrane</keyword>
<dbReference type="GO" id="GO:0030091">
    <property type="term" value="P:protein repair"/>
    <property type="evidence" value="ECO:0007669"/>
    <property type="project" value="UniProtKB-UniRule"/>
</dbReference>
<dbReference type="GO" id="GO:0009055">
    <property type="term" value="F:electron transfer activity"/>
    <property type="evidence" value="ECO:0007669"/>
    <property type="project" value="UniProtKB-UniRule"/>
</dbReference>
<comment type="caution">
    <text evidence="7">Lacks conserved residue(s) required for the propagation of feature annotation.</text>
</comment>
<reference evidence="10" key="1">
    <citation type="submission" date="2017-10" db="EMBL/GenBank/DDBJ databases">
        <title>Completed PacBio SMRT sequence of Methylosinus trichosporium OB3b reveals presence of a third large plasmid.</title>
        <authorList>
            <person name="Charles T.C."/>
            <person name="Lynch M.D.J."/>
            <person name="Heil J.R."/>
            <person name="Cheng J."/>
        </authorList>
    </citation>
    <scope>NUCLEOTIDE SEQUENCE [LARGE SCALE GENOMIC DNA]</scope>
    <source>
        <strain evidence="10">OB3b</strain>
    </source>
</reference>
<keyword evidence="10" id="KW-1185">Reference proteome</keyword>
<evidence type="ECO:0000256" key="6">
    <source>
        <dbReference type="ARBA" id="ARBA00023136"/>
    </source>
</evidence>
<dbReference type="PANTHER" id="PTHR36964">
    <property type="entry name" value="PROTEIN-METHIONINE-SULFOXIDE REDUCTASE HEME-BINDING SUBUNIT MSRQ"/>
    <property type="match status" value="1"/>
</dbReference>
<dbReference type="GO" id="GO:0020037">
    <property type="term" value="F:heme binding"/>
    <property type="evidence" value="ECO:0007669"/>
    <property type="project" value="UniProtKB-UniRule"/>
</dbReference>
<sequence length="199" mass="21826">MGVPLQIRKLAVYVVGLAPAVALFWLGVDNQLGPEPIKELEQELGQWALRFLLAALAVTPLRRFVGVDLMRYRRALGLLAFYYAFLHLAAYVALDHGFDWAAVWADIVKRPYVTVGMASFAILLPLALTSNAAAIRRMGGKAWAKLHRLVYVAALAAAAHFVLIVKSWPAEPLIYAGLTVALLLSRLAPVRSRRGTLAL</sequence>
<dbReference type="InterPro" id="IPR022837">
    <property type="entry name" value="MsrQ-like"/>
</dbReference>
<keyword evidence="7" id="KW-0249">Electron transport</keyword>
<dbReference type="STRING" id="595536.GCA_000178815_02836"/>